<feature type="region of interest" description="Disordered" evidence="1">
    <location>
        <begin position="660"/>
        <end position="742"/>
    </location>
</feature>
<organism evidence="2 3">
    <name type="scientific">Cronartium quercuum f. sp. fusiforme G11</name>
    <dbReference type="NCBI Taxonomy" id="708437"/>
    <lineage>
        <taxon>Eukaryota</taxon>
        <taxon>Fungi</taxon>
        <taxon>Dikarya</taxon>
        <taxon>Basidiomycota</taxon>
        <taxon>Pucciniomycotina</taxon>
        <taxon>Pucciniomycetes</taxon>
        <taxon>Pucciniales</taxon>
        <taxon>Coleosporiaceae</taxon>
        <taxon>Cronartium</taxon>
    </lineage>
</organism>
<feature type="compositionally biased region" description="Basic and acidic residues" evidence="1">
    <location>
        <begin position="170"/>
        <end position="181"/>
    </location>
</feature>
<name>A0A9P6TAS5_9BASI</name>
<dbReference type="OrthoDB" id="10397610at2759"/>
<protein>
    <submittedName>
        <fullName evidence="2">Uncharacterized protein</fullName>
    </submittedName>
</protein>
<feature type="region of interest" description="Disordered" evidence="1">
    <location>
        <begin position="404"/>
        <end position="458"/>
    </location>
</feature>
<feature type="compositionally biased region" description="Polar residues" evidence="1">
    <location>
        <begin position="302"/>
        <end position="326"/>
    </location>
</feature>
<feature type="region of interest" description="Disordered" evidence="1">
    <location>
        <begin position="588"/>
        <end position="635"/>
    </location>
</feature>
<feature type="compositionally biased region" description="Polar residues" evidence="1">
    <location>
        <begin position="1087"/>
        <end position="1098"/>
    </location>
</feature>
<dbReference type="AlphaFoldDB" id="A0A9P6TAS5"/>
<feature type="compositionally biased region" description="Polar residues" evidence="1">
    <location>
        <begin position="256"/>
        <end position="267"/>
    </location>
</feature>
<dbReference type="EMBL" id="MU167275">
    <property type="protein sequence ID" value="KAG0145506.1"/>
    <property type="molecule type" value="Genomic_DNA"/>
</dbReference>
<reference evidence="2" key="1">
    <citation type="submission" date="2013-11" db="EMBL/GenBank/DDBJ databases">
        <title>Genome sequence of the fusiform rust pathogen reveals effectors for host alternation and coevolution with pine.</title>
        <authorList>
            <consortium name="DOE Joint Genome Institute"/>
            <person name="Smith K."/>
            <person name="Pendleton A."/>
            <person name="Kubisiak T."/>
            <person name="Anderson C."/>
            <person name="Salamov A."/>
            <person name="Aerts A."/>
            <person name="Riley R."/>
            <person name="Clum A."/>
            <person name="Lindquist E."/>
            <person name="Ence D."/>
            <person name="Campbell M."/>
            <person name="Kronenberg Z."/>
            <person name="Feau N."/>
            <person name="Dhillon B."/>
            <person name="Hamelin R."/>
            <person name="Burleigh J."/>
            <person name="Smith J."/>
            <person name="Yandell M."/>
            <person name="Nelson C."/>
            <person name="Grigoriev I."/>
            <person name="Davis J."/>
        </authorList>
    </citation>
    <scope>NUCLEOTIDE SEQUENCE</scope>
    <source>
        <strain evidence="2">G11</strain>
    </source>
</reference>
<evidence type="ECO:0000313" key="3">
    <source>
        <dbReference type="Proteomes" id="UP000886653"/>
    </source>
</evidence>
<comment type="caution">
    <text evidence="2">The sequence shown here is derived from an EMBL/GenBank/DDBJ whole genome shotgun (WGS) entry which is preliminary data.</text>
</comment>
<feature type="region of interest" description="Disordered" evidence="1">
    <location>
        <begin position="302"/>
        <end position="348"/>
    </location>
</feature>
<feature type="compositionally biased region" description="Polar residues" evidence="1">
    <location>
        <begin position="992"/>
        <end position="1003"/>
    </location>
</feature>
<feature type="region of interest" description="Disordered" evidence="1">
    <location>
        <begin position="123"/>
        <end position="196"/>
    </location>
</feature>
<feature type="compositionally biased region" description="Polar residues" evidence="1">
    <location>
        <begin position="609"/>
        <end position="630"/>
    </location>
</feature>
<feature type="region of interest" description="Disordered" evidence="1">
    <location>
        <begin position="1087"/>
        <end position="1121"/>
    </location>
</feature>
<feature type="compositionally biased region" description="Polar residues" evidence="1">
    <location>
        <begin position="182"/>
        <end position="196"/>
    </location>
</feature>
<feature type="compositionally biased region" description="Low complexity" evidence="1">
    <location>
        <begin position="981"/>
        <end position="991"/>
    </location>
</feature>
<proteinExistence type="predicted"/>
<evidence type="ECO:0000256" key="1">
    <source>
        <dbReference type="SAM" id="MobiDB-lite"/>
    </source>
</evidence>
<feature type="region of interest" description="Disordered" evidence="1">
    <location>
        <begin position="905"/>
        <end position="930"/>
    </location>
</feature>
<feature type="compositionally biased region" description="Polar residues" evidence="1">
    <location>
        <begin position="1112"/>
        <end position="1121"/>
    </location>
</feature>
<keyword evidence="3" id="KW-1185">Reference proteome</keyword>
<feature type="compositionally biased region" description="Polar residues" evidence="1">
    <location>
        <begin position="333"/>
        <end position="348"/>
    </location>
</feature>
<evidence type="ECO:0000313" key="2">
    <source>
        <dbReference type="EMBL" id="KAG0145506.1"/>
    </source>
</evidence>
<dbReference type="Proteomes" id="UP000886653">
    <property type="component" value="Unassembled WGS sequence"/>
</dbReference>
<feature type="compositionally biased region" description="Polar residues" evidence="1">
    <location>
        <begin position="137"/>
        <end position="155"/>
    </location>
</feature>
<feature type="region of interest" description="Disordered" evidence="1">
    <location>
        <begin position="243"/>
        <end position="267"/>
    </location>
</feature>
<feature type="region of interest" description="Disordered" evidence="1">
    <location>
        <begin position="981"/>
        <end position="1003"/>
    </location>
</feature>
<sequence>MTLPSSSLVTLADRVLIPAVSLTELPDLTIEPLKVQELVLDYLSEQDCPAAVGHLQRELGKSSRRPQNNHATSRLVQLVAKGLIYEKNVPRLDSILRGCNDIMKSLESDSPTFQSTAVPHQLTAGSSTTGQHSSHHNINPDSQPLSQPRKQSLQHPQPRHPPNFQSHSIHGLEESRSDSTRTDQGQQPTTQFERPSLSESCAFNILLPPFPAPPNLPGISLSAGAEPGIQTNRDTQDRLFATISNIQPHSDRKKSTSSYNDAQTDTLVPSQSLEPTSLGSLPHFSNHHALYNVTAKPLDKTSWSSAVQPEQRTESSASPFPTQTSMRPWLGPGQTSTQVPGFASSSQRPAPLIFQTGATGKWRSIGNTDDIMCLSPERRLTAGAPHIIGTGDDEEHDIKPDIRHHHKQNSWASADGTLPLSTPCRGSTKRNGQSQVDRVSPPPKKSRTNGLREDTTRQELQAKGCLTSQFPLTLQTNPMLYGLSDADLPGTPPETSPHVGWRTVSGESARSDRELLNSVDRNSLTMVLEDEPLKDLSEVGTPRGSPPDTRIALADSNQGHEPQSLAHGFGQSLAVVTGNQVKDLTVNTDMASPFNSPPEEHTHPTTTPSDQALQPSTNELTSNCQDSKSNLALDPLTTPPIAIMEELRAKLLASRKPRSITASEVTSAPEVSPAPVPTPASGSSAHPTEPSHPVSLSLEQNLRAQLKSRRAVSPANPSHAGTNDELEDGQIATPPPEEEPKRFKVTMPTIKHPLPLKPMFSSMSLNNGFQLNPNPKPFIPPSLPLLSIRPAVKSPPPAKSSAPIVWPVKTSSSVETPVNSSTHLISGQGSLSPATVIPAEVTQTTSFMAKESDSVQQLRALKEREADLAAELARKRALLKARHQLQRSTSSFGSVDKSALSVSTLNSSGVSTSPNPPKSPVFDGAKRHDRASAADTFNTPEMEQAVGISPSTDDPASAECPSITCAPKFVEDFLTSLQQQLGGQSGSVGNSASQTDPLRSSSVPCASMVDRQCDGTSSRFNGLVSTLDPPLSVCDEQQTPQPHTAVSSANTLADTLPKQNALQTDESQSSLSLPSLDDLACHLQASQSPTIYDSSSTRNVERSQPRSASLDGHSQPTTSLTPSFNAFMLANKTKTQEVEGTASSPAESFVSSAESSVEIYLDENAEEQASLEAHVSDSTCNSRDERSVATQEYLSIHHKPSRLLSEHAICKAGNHCKDNKCILAHCSPAAQHGAPAVMYSSLCYHASDCRDSCELLNRSVLCEGRGCWRHSLQTFRCF</sequence>
<accession>A0A9P6TAS5</accession>
<gene>
    <name evidence="2" type="ORF">CROQUDRAFT_671714</name>
</gene>